<sequence length="101" mass="11250">MIRHVVLFRWRAGFDPGDWLERVRALPERIPQLRSLDAGPDVLGADRSWDAAVVADFDRLDDVAAYTDHPAHRPLIAISGAGAEQIASVDFEIPDHPEDQP</sequence>
<dbReference type="SUPFAM" id="SSF54909">
    <property type="entry name" value="Dimeric alpha+beta barrel"/>
    <property type="match status" value="1"/>
</dbReference>
<dbReference type="Proteomes" id="UP001364211">
    <property type="component" value="Unassembled WGS sequence"/>
</dbReference>
<reference evidence="2 3" key="1">
    <citation type="submission" date="2024-03" db="EMBL/GenBank/DDBJ databases">
        <title>Draft genome sequence of Pseudonocardia sp. DW16-2.</title>
        <authorList>
            <person name="Duangmal K."/>
        </authorList>
    </citation>
    <scope>NUCLEOTIDE SEQUENCE [LARGE SCALE GENOMIC DNA]</scope>
    <source>
        <strain evidence="2 3">DW16-2</strain>
    </source>
</reference>
<proteinExistence type="predicted"/>
<dbReference type="InterPro" id="IPR011008">
    <property type="entry name" value="Dimeric_a/b-barrel"/>
</dbReference>
<evidence type="ECO:0000259" key="1">
    <source>
        <dbReference type="PROSITE" id="PS51502"/>
    </source>
</evidence>
<dbReference type="Pfam" id="PF07876">
    <property type="entry name" value="Dabb"/>
    <property type="match status" value="1"/>
</dbReference>
<gene>
    <name evidence="2" type="ORF">WJX68_11170</name>
</gene>
<protein>
    <submittedName>
        <fullName evidence="2">Dabb family protein</fullName>
    </submittedName>
</protein>
<evidence type="ECO:0000313" key="2">
    <source>
        <dbReference type="EMBL" id="MEJ8279492.1"/>
    </source>
</evidence>
<dbReference type="SMART" id="SM00886">
    <property type="entry name" value="Dabb"/>
    <property type="match status" value="1"/>
</dbReference>
<dbReference type="InterPro" id="IPR013097">
    <property type="entry name" value="Dabb"/>
</dbReference>
<dbReference type="Gene3D" id="3.30.70.100">
    <property type="match status" value="1"/>
</dbReference>
<dbReference type="PROSITE" id="PS51502">
    <property type="entry name" value="S_R_A_B_BARREL"/>
    <property type="match status" value="1"/>
</dbReference>
<feature type="domain" description="Stress-response A/B barrel" evidence="1">
    <location>
        <begin position="2"/>
        <end position="91"/>
    </location>
</feature>
<organism evidence="2 3">
    <name type="scientific">Pseudonocardia spirodelae</name>
    <dbReference type="NCBI Taxonomy" id="3133431"/>
    <lineage>
        <taxon>Bacteria</taxon>
        <taxon>Bacillati</taxon>
        <taxon>Actinomycetota</taxon>
        <taxon>Actinomycetes</taxon>
        <taxon>Pseudonocardiales</taxon>
        <taxon>Pseudonocardiaceae</taxon>
        <taxon>Pseudonocardia</taxon>
    </lineage>
</organism>
<dbReference type="EMBL" id="JBBJUP010000007">
    <property type="protein sequence ID" value="MEJ8279492.1"/>
    <property type="molecule type" value="Genomic_DNA"/>
</dbReference>
<accession>A0ABU8T6B5</accession>
<dbReference type="RefSeq" id="WP_340289201.1">
    <property type="nucleotide sequence ID" value="NZ_JBBJUP010000007.1"/>
</dbReference>
<comment type="caution">
    <text evidence="2">The sequence shown here is derived from an EMBL/GenBank/DDBJ whole genome shotgun (WGS) entry which is preliminary data.</text>
</comment>
<evidence type="ECO:0000313" key="3">
    <source>
        <dbReference type="Proteomes" id="UP001364211"/>
    </source>
</evidence>
<keyword evidence="3" id="KW-1185">Reference proteome</keyword>
<name>A0ABU8T6B5_9PSEU</name>